<accession>A0ACB6ZM34</accession>
<proteinExistence type="predicted"/>
<comment type="caution">
    <text evidence="1">The sequence shown here is derived from an EMBL/GenBank/DDBJ whole genome shotgun (WGS) entry which is preliminary data.</text>
</comment>
<sequence>MIRTTLTRSSISRSVIAARQLHSSPVVGKTVAEKVTEVADKVNKSVGKGLASAIDTGEKVVHSTKHTFGSAKRKATDATQDAQGMAQEKVNQASESTKQATENVRQKFNQAAGEAGNKADRV</sequence>
<evidence type="ECO:0000313" key="2">
    <source>
        <dbReference type="Proteomes" id="UP000886501"/>
    </source>
</evidence>
<gene>
    <name evidence="1" type="ORF">BDM02DRAFT_3111730</name>
</gene>
<keyword evidence="2" id="KW-1185">Reference proteome</keyword>
<organism evidence="1 2">
    <name type="scientific">Thelephora ganbajun</name>
    <name type="common">Ganba fungus</name>
    <dbReference type="NCBI Taxonomy" id="370292"/>
    <lineage>
        <taxon>Eukaryota</taxon>
        <taxon>Fungi</taxon>
        <taxon>Dikarya</taxon>
        <taxon>Basidiomycota</taxon>
        <taxon>Agaricomycotina</taxon>
        <taxon>Agaricomycetes</taxon>
        <taxon>Thelephorales</taxon>
        <taxon>Thelephoraceae</taxon>
        <taxon>Thelephora</taxon>
    </lineage>
</organism>
<dbReference type="EMBL" id="MU117982">
    <property type="protein sequence ID" value="KAF9650687.1"/>
    <property type="molecule type" value="Genomic_DNA"/>
</dbReference>
<name>A0ACB6ZM34_THEGA</name>
<protein>
    <submittedName>
        <fullName evidence="1">Uncharacterized protein</fullName>
    </submittedName>
</protein>
<reference evidence="1" key="1">
    <citation type="submission" date="2019-10" db="EMBL/GenBank/DDBJ databases">
        <authorList>
            <consortium name="DOE Joint Genome Institute"/>
            <person name="Kuo A."/>
            <person name="Miyauchi S."/>
            <person name="Kiss E."/>
            <person name="Drula E."/>
            <person name="Kohler A."/>
            <person name="Sanchez-Garcia M."/>
            <person name="Andreopoulos B."/>
            <person name="Barry K.W."/>
            <person name="Bonito G."/>
            <person name="Buee M."/>
            <person name="Carver A."/>
            <person name="Chen C."/>
            <person name="Cichocki N."/>
            <person name="Clum A."/>
            <person name="Culley D."/>
            <person name="Crous P.W."/>
            <person name="Fauchery L."/>
            <person name="Girlanda M."/>
            <person name="Hayes R."/>
            <person name="Keri Z."/>
            <person name="Labutti K."/>
            <person name="Lipzen A."/>
            <person name="Lombard V."/>
            <person name="Magnuson J."/>
            <person name="Maillard F."/>
            <person name="Morin E."/>
            <person name="Murat C."/>
            <person name="Nolan M."/>
            <person name="Ohm R."/>
            <person name="Pangilinan J."/>
            <person name="Pereira M."/>
            <person name="Perotto S."/>
            <person name="Peter M."/>
            <person name="Riley R."/>
            <person name="Sitrit Y."/>
            <person name="Stielow B."/>
            <person name="Szollosi G."/>
            <person name="Zifcakova L."/>
            <person name="Stursova M."/>
            <person name="Spatafora J.W."/>
            <person name="Tedersoo L."/>
            <person name="Vaario L.-M."/>
            <person name="Yamada A."/>
            <person name="Yan M."/>
            <person name="Wang P."/>
            <person name="Xu J."/>
            <person name="Bruns T."/>
            <person name="Baldrian P."/>
            <person name="Vilgalys R."/>
            <person name="Henrissat B."/>
            <person name="Grigoriev I.V."/>
            <person name="Hibbett D."/>
            <person name="Nagy L.G."/>
            <person name="Martin F.M."/>
        </authorList>
    </citation>
    <scope>NUCLEOTIDE SEQUENCE</scope>
    <source>
        <strain evidence="1">P2</strain>
    </source>
</reference>
<reference evidence="1" key="2">
    <citation type="journal article" date="2020" name="Nat. Commun.">
        <title>Large-scale genome sequencing of mycorrhizal fungi provides insights into the early evolution of symbiotic traits.</title>
        <authorList>
            <person name="Miyauchi S."/>
            <person name="Kiss E."/>
            <person name="Kuo A."/>
            <person name="Drula E."/>
            <person name="Kohler A."/>
            <person name="Sanchez-Garcia M."/>
            <person name="Morin E."/>
            <person name="Andreopoulos B."/>
            <person name="Barry K.W."/>
            <person name="Bonito G."/>
            <person name="Buee M."/>
            <person name="Carver A."/>
            <person name="Chen C."/>
            <person name="Cichocki N."/>
            <person name="Clum A."/>
            <person name="Culley D."/>
            <person name="Crous P.W."/>
            <person name="Fauchery L."/>
            <person name="Girlanda M."/>
            <person name="Hayes R.D."/>
            <person name="Keri Z."/>
            <person name="LaButti K."/>
            <person name="Lipzen A."/>
            <person name="Lombard V."/>
            <person name="Magnuson J."/>
            <person name="Maillard F."/>
            <person name="Murat C."/>
            <person name="Nolan M."/>
            <person name="Ohm R.A."/>
            <person name="Pangilinan J."/>
            <person name="Pereira M.F."/>
            <person name="Perotto S."/>
            <person name="Peter M."/>
            <person name="Pfister S."/>
            <person name="Riley R."/>
            <person name="Sitrit Y."/>
            <person name="Stielow J.B."/>
            <person name="Szollosi G."/>
            <person name="Zifcakova L."/>
            <person name="Stursova M."/>
            <person name="Spatafora J.W."/>
            <person name="Tedersoo L."/>
            <person name="Vaario L.M."/>
            <person name="Yamada A."/>
            <person name="Yan M."/>
            <person name="Wang P."/>
            <person name="Xu J."/>
            <person name="Bruns T."/>
            <person name="Baldrian P."/>
            <person name="Vilgalys R."/>
            <person name="Dunand C."/>
            <person name="Henrissat B."/>
            <person name="Grigoriev I.V."/>
            <person name="Hibbett D."/>
            <person name="Nagy L.G."/>
            <person name="Martin F.M."/>
        </authorList>
    </citation>
    <scope>NUCLEOTIDE SEQUENCE</scope>
    <source>
        <strain evidence="1">P2</strain>
    </source>
</reference>
<evidence type="ECO:0000313" key="1">
    <source>
        <dbReference type="EMBL" id="KAF9650687.1"/>
    </source>
</evidence>
<dbReference type="Proteomes" id="UP000886501">
    <property type="component" value="Unassembled WGS sequence"/>
</dbReference>